<gene>
    <name evidence="1" type="ORF">KIN20_016451</name>
</gene>
<dbReference type="EMBL" id="JAHQIW010003299">
    <property type="protein sequence ID" value="KAJ1358135.1"/>
    <property type="molecule type" value="Genomic_DNA"/>
</dbReference>
<name>A0AAD5QQQ7_PARTN</name>
<organism evidence="1 2">
    <name type="scientific">Parelaphostrongylus tenuis</name>
    <name type="common">Meningeal worm</name>
    <dbReference type="NCBI Taxonomy" id="148309"/>
    <lineage>
        <taxon>Eukaryota</taxon>
        <taxon>Metazoa</taxon>
        <taxon>Ecdysozoa</taxon>
        <taxon>Nematoda</taxon>
        <taxon>Chromadorea</taxon>
        <taxon>Rhabditida</taxon>
        <taxon>Rhabditina</taxon>
        <taxon>Rhabditomorpha</taxon>
        <taxon>Strongyloidea</taxon>
        <taxon>Metastrongylidae</taxon>
        <taxon>Parelaphostrongylus</taxon>
    </lineage>
</organism>
<comment type="caution">
    <text evidence="1">The sequence shown here is derived from an EMBL/GenBank/DDBJ whole genome shotgun (WGS) entry which is preliminary data.</text>
</comment>
<dbReference type="AlphaFoldDB" id="A0AAD5QQQ7"/>
<dbReference type="Proteomes" id="UP001196413">
    <property type="component" value="Unassembled WGS sequence"/>
</dbReference>
<evidence type="ECO:0000313" key="1">
    <source>
        <dbReference type="EMBL" id="KAJ1358135.1"/>
    </source>
</evidence>
<reference evidence="1" key="1">
    <citation type="submission" date="2021-06" db="EMBL/GenBank/DDBJ databases">
        <title>Parelaphostrongylus tenuis whole genome reference sequence.</title>
        <authorList>
            <person name="Garwood T.J."/>
            <person name="Larsen P.A."/>
            <person name="Fountain-Jones N.M."/>
            <person name="Garbe J.R."/>
            <person name="Macchietto M.G."/>
            <person name="Kania S.A."/>
            <person name="Gerhold R.W."/>
            <person name="Richards J.E."/>
            <person name="Wolf T.M."/>
        </authorList>
    </citation>
    <scope>NUCLEOTIDE SEQUENCE</scope>
    <source>
        <strain evidence="1">MNPRO001-30</strain>
        <tissue evidence="1">Meninges</tissue>
    </source>
</reference>
<protein>
    <submittedName>
        <fullName evidence="1">Uncharacterized protein</fullName>
    </submittedName>
</protein>
<keyword evidence="2" id="KW-1185">Reference proteome</keyword>
<accession>A0AAD5QQQ7</accession>
<sequence>MQTHCKNRNQTPNGTDILHNQLDIDQDPGMLSSWSLRAVHPNHLCKAIVRCGLLYTLECADNNVIISAVYDFYTNRNVNGRQMRWRGITCAGTQAAHGSLYRPGVFLSNMQLWSNSTIGSISLWCERSDTAHLVPDDDGM</sequence>
<evidence type="ECO:0000313" key="2">
    <source>
        <dbReference type="Proteomes" id="UP001196413"/>
    </source>
</evidence>
<proteinExistence type="predicted"/>